<feature type="compositionally biased region" description="Pro residues" evidence="1">
    <location>
        <begin position="63"/>
        <end position="76"/>
    </location>
</feature>
<dbReference type="eggNOG" id="KOG0691">
    <property type="taxonomic scope" value="Eukaryota"/>
</dbReference>
<feature type="region of interest" description="Disordered" evidence="1">
    <location>
        <begin position="1"/>
        <end position="141"/>
    </location>
</feature>
<dbReference type="SUPFAM" id="SSF46565">
    <property type="entry name" value="Chaperone J-domain"/>
    <property type="match status" value="1"/>
</dbReference>
<dbReference type="PROSITE" id="PS50076">
    <property type="entry name" value="DNAJ_2"/>
    <property type="match status" value="1"/>
</dbReference>
<dbReference type="PROSITE" id="PS00636">
    <property type="entry name" value="DNAJ_1"/>
    <property type="match status" value="1"/>
</dbReference>
<feature type="compositionally biased region" description="Low complexity" evidence="1">
    <location>
        <begin position="122"/>
        <end position="141"/>
    </location>
</feature>
<dbReference type="EMBL" id="KB932208">
    <property type="protein sequence ID" value="KCV68530.1"/>
    <property type="molecule type" value="Genomic_DNA"/>
</dbReference>
<feature type="compositionally biased region" description="Low complexity" evidence="1">
    <location>
        <begin position="1"/>
        <end position="62"/>
    </location>
</feature>
<dbReference type="InterPro" id="IPR001623">
    <property type="entry name" value="DnaJ_domain"/>
</dbReference>
<dbReference type="Gene3D" id="1.10.287.110">
    <property type="entry name" value="DnaJ domain"/>
    <property type="match status" value="1"/>
</dbReference>
<feature type="compositionally biased region" description="Low complexity" evidence="1">
    <location>
        <begin position="97"/>
        <end position="112"/>
    </location>
</feature>
<dbReference type="PANTHER" id="PTHR45006">
    <property type="entry name" value="DNAJ-LIKE PROTEIN 1"/>
    <property type="match status" value="1"/>
</dbReference>
<feature type="domain" description="J" evidence="2">
    <location>
        <begin position="275"/>
        <end position="341"/>
    </location>
</feature>
<dbReference type="InterPro" id="IPR036869">
    <property type="entry name" value="J_dom_sf"/>
</dbReference>
<dbReference type="STRING" id="691883.A0A058Z2R3"/>
<evidence type="ECO:0000259" key="2">
    <source>
        <dbReference type="PROSITE" id="PS50076"/>
    </source>
</evidence>
<dbReference type="GeneID" id="20529548"/>
<gene>
    <name evidence="3" type="ORF">H696_04823</name>
</gene>
<dbReference type="AlphaFoldDB" id="A0A058Z2R3"/>
<keyword evidence="4" id="KW-1185">Reference proteome</keyword>
<accession>A0A058Z2R3</accession>
<reference evidence="3" key="1">
    <citation type="submission" date="2013-04" db="EMBL/GenBank/DDBJ databases">
        <title>The Genome Sequence of Fonticula alba ATCC 38817.</title>
        <authorList>
            <consortium name="The Broad Institute Genomics Platform"/>
            <person name="Russ C."/>
            <person name="Cuomo C."/>
            <person name="Burger G."/>
            <person name="Gray M.W."/>
            <person name="Holland P.W.H."/>
            <person name="King N."/>
            <person name="Lang F.B.F."/>
            <person name="Roger A.J."/>
            <person name="Ruiz-Trillo I."/>
            <person name="Brown M."/>
            <person name="Walker B."/>
            <person name="Young S."/>
            <person name="Zeng Q."/>
            <person name="Gargeya S."/>
            <person name="Fitzgerald M."/>
            <person name="Haas B."/>
            <person name="Abouelleil A."/>
            <person name="Allen A.W."/>
            <person name="Alvarado L."/>
            <person name="Arachchi H.M."/>
            <person name="Berlin A.M."/>
            <person name="Chapman S.B."/>
            <person name="Gainer-Dewar J."/>
            <person name="Goldberg J."/>
            <person name="Griggs A."/>
            <person name="Gujja S."/>
            <person name="Hansen M."/>
            <person name="Howarth C."/>
            <person name="Imamovic A."/>
            <person name="Ireland A."/>
            <person name="Larimer J."/>
            <person name="McCowan C."/>
            <person name="Murphy C."/>
            <person name="Pearson M."/>
            <person name="Poon T.W."/>
            <person name="Priest M."/>
            <person name="Roberts A."/>
            <person name="Saif S."/>
            <person name="Shea T."/>
            <person name="Sisk P."/>
            <person name="Sykes S."/>
            <person name="Wortman J."/>
            <person name="Nusbaum C."/>
            <person name="Birren B."/>
        </authorList>
    </citation>
    <scope>NUCLEOTIDE SEQUENCE [LARGE SCALE GENOMIC DNA]</scope>
    <source>
        <strain evidence="3">ATCC 38817</strain>
    </source>
</reference>
<dbReference type="Proteomes" id="UP000030693">
    <property type="component" value="Unassembled WGS sequence"/>
</dbReference>
<dbReference type="InterPro" id="IPR026894">
    <property type="entry name" value="DnaJ_X"/>
</dbReference>
<proteinExistence type="predicted"/>
<dbReference type="CDD" id="cd14273">
    <property type="entry name" value="UBA_TAP-C_like"/>
    <property type="match status" value="1"/>
</dbReference>
<evidence type="ECO:0000313" key="4">
    <source>
        <dbReference type="Proteomes" id="UP000030693"/>
    </source>
</evidence>
<organism evidence="3">
    <name type="scientific">Fonticula alba</name>
    <name type="common">Slime mold</name>
    <dbReference type="NCBI Taxonomy" id="691883"/>
    <lineage>
        <taxon>Eukaryota</taxon>
        <taxon>Rotosphaerida</taxon>
        <taxon>Fonticulaceae</taxon>
        <taxon>Fonticula</taxon>
    </lineage>
</organism>
<dbReference type="Pfam" id="PF14308">
    <property type="entry name" value="DnaJ-X"/>
    <property type="match status" value="1"/>
</dbReference>
<dbReference type="PANTHER" id="PTHR45006:SF1">
    <property type="entry name" value="DNAJ-LIKE PROTEIN 1"/>
    <property type="match status" value="1"/>
</dbReference>
<evidence type="ECO:0000313" key="3">
    <source>
        <dbReference type="EMBL" id="KCV68530.1"/>
    </source>
</evidence>
<feature type="region of interest" description="Disordered" evidence="1">
    <location>
        <begin position="227"/>
        <end position="247"/>
    </location>
</feature>
<sequence length="622" mass="68099">MTLPAAVSRSLSASSSRGSLLLSKSPRPLSPALLQAVGAAPTSPSTSPPARSFSTSSLRPGASLPPSPPISPPASPTPRAARHLVSPIPTPPGPTVAAHLHSSAAAAAAAAATPTTSRRQYSATASPASSPAARSPGQPSAADIEAEIRNVSDFQRTLPFFSSPFLRRVRGKMSSNPKMNPEVFEATLEKLSKMLITQTPAQCREYLEQANGDLAIAVQLYKSQSPHFASKRQASTRRRRGGAVASAEPAENTCRELAQVRRPAASSNSDLGSICYYDLLGIERTASDKEIRNAFRKLSLLHHPDKRQANPDGSDVMYQLIHDAYQVLSDARTRALYDKYGRRFSSSLIDIFESHKEGLSNLFGGERFKPYFGDLSWVHAFAAEMSGLELNLDDDNDPTNPSSSARIRERTESVRDHLLEFIDPYVQTRDAESFRKHVTQEMEALRMSPNGPLLLRSLGKVYLEAGNQMAVLRRRFGILRFLGQGLKRMSIGVGETIRFATLQSSVYKTMTELEQATKADLPDKELIDLLSKRSAERGYALLTALTAREIRVIVAESLEDIFAVPDVDLKDPDAWKDKDPMEEIHHRVDAILIMGEIFSSAKPVPGQSEYDNPFAFTEDDDE</sequence>
<dbReference type="GO" id="GO:0016558">
    <property type="term" value="P:protein import into peroxisome matrix"/>
    <property type="evidence" value="ECO:0007669"/>
    <property type="project" value="TreeGrafter"/>
</dbReference>
<dbReference type="CDD" id="cd06257">
    <property type="entry name" value="DnaJ"/>
    <property type="match status" value="1"/>
</dbReference>
<dbReference type="Pfam" id="PF00226">
    <property type="entry name" value="DnaJ"/>
    <property type="match status" value="1"/>
</dbReference>
<protein>
    <recommendedName>
        <fullName evidence="2">J domain-containing protein</fullName>
    </recommendedName>
</protein>
<dbReference type="RefSeq" id="XP_009496962.1">
    <property type="nucleotide sequence ID" value="XM_009498687.1"/>
</dbReference>
<name>A0A058Z2R3_FONAL</name>
<dbReference type="InterPro" id="IPR018253">
    <property type="entry name" value="DnaJ_domain_CS"/>
</dbReference>
<evidence type="ECO:0000256" key="1">
    <source>
        <dbReference type="SAM" id="MobiDB-lite"/>
    </source>
</evidence>
<dbReference type="InterPro" id="IPR052814">
    <property type="entry name" value="Peroxisomal_DnaJ"/>
</dbReference>
<dbReference type="OrthoDB" id="10250354at2759"/>
<dbReference type="SMART" id="SM00271">
    <property type="entry name" value="DnaJ"/>
    <property type="match status" value="1"/>
</dbReference>
<dbReference type="PRINTS" id="PR00625">
    <property type="entry name" value="JDOMAIN"/>
</dbReference>
<dbReference type="GO" id="GO:0005829">
    <property type="term" value="C:cytosol"/>
    <property type="evidence" value="ECO:0007669"/>
    <property type="project" value="TreeGrafter"/>
</dbReference>